<dbReference type="RefSeq" id="WP_109603490.1">
    <property type="nucleotide sequence ID" value="NZ_QGGI01000001.1"/>
</dbReference>
<dbReference type="EMBL" id="QGGI01000001">
    <property type="protein sequence ID" value="PWJ96494.1"/>
    <property type="molecule type" value="Genomic_DNA"/>
</dbReference>
<evidence type="ECO:0000313" key="2">
    <source>
        <dbReference type="EMBL" id="PWJ96494.1"/>
    </source>
</evidence>
<evidence type="ECO:0000313" key="3">
    <source>
        <dbReference type="Proteomes" id="UP000245921"/>
    </source>
</evidence>
<dbReference type="Proteomes" id="UP000245921">
    <property type="component" value="Unassembled WGS sequence"/>
</dbReference>
<comment type="caution">
    <text evidence="2">The sequence shown here is derived from an EMBL/GenBank/DDBJ whole genome shotgun (WGS) entry which is preliminary data.</text>
</comment>
<keyword evidence="3" id="KW-1185">Reference proteome</keyword>
<dbReference type="Gene3D" id="3.40.630.30">
    <property type="match status" value="1"/>
</dbReference>
<name>A0AA45HJQ2_9BACT</name>
<dbReference type="PANTHER" id="PTHR43415:SF4">
    <property type="entry name" value="N-ACETYLTRANSFERASE DOMAIN-CONTAINING PROTEIN"/>
    <property type="match status" value="1"/>
</dbReference>
<dbReference type="SUPFAM" id="SSF55729">
    <property type="entry name" value="Acyl-CoA N-acyltransferases (Nat)"/>
    <property type="match status" value="1"/>
</dbReference>
<dbReference type="InterPro" id="IPR000182">
    <property type="entry name" value="GNAT_dom"/>
</dbReference>
<organism evidence="2 3">
    <name type="scientific">Oceanotoga teriensis</name>
    <dbReference type="NCBI Taxonomy" id="515440"/>
    <lineage>
        <taxon>Bacteria</taxon>
        <taxon>Thermotogati</taxon>
        <taxon>Thermotogota</taxon>
        <taxon>Thermotogae</taxon>
        <taxon>Petrotogales</taxon>
        <taxon>Petrotogaceae</taxon>
        <taxon>Oceanotoga</taxon>
    </lineage>
</organism>
<dbReference type="PANTHER" id="PTHR43415">
    <property type="entry name" value="SPERMIDINE N(1)-ACETYLTRANSFERASE"/>
    <property type="match status" value="1"/>
</dbReference>
<dbReference type="GO" id="GO:0016747">
    <property type="term" value="F:acyltransferase activity, transferring groups other than amino-acyl groups"/>
    <property type="evidence" value="ECO:0007669"/>
    <property type="project" value="InterPro"/>
</dbReference>
<dbReference type="AlphaFoldDB" id="A0AA45HJQ2"/>
<dbReference type="InterPro" id="IPR016181">
    <property type="entry name" value="Acyl_CoA_acyltransferase"/>
</dbReference>
<feature type="domain" description="N-acetyltransferase" evidence="1">
    <location>
        <begin position="9"/>
        <end position="195"/>
    </location>
</feature>
<accession>A0AA45HJQ2</accession>
<dbReference type="Pfam" id="PF13302">
    <property type="entry name" value="Acetyltransf_3"/>
    <property type="match status" value="1"/>
</dbReference>
<reference evidence="2 3" key="1">
    <citation type="submission" date="2018-05" db="EMBL/GenBank/DDBJ databases">
        <title>Genomic Encyclopedia of Type Strains, Phase IV (KMG-IV): sequencing the most valuable type-strain genomes for metagenomic binning, comparative biology and taxonomic classification.</title>
        <authorList>
            <person name="Goeker M."/>
        </authorList>
    </citation>
    <scope>NUCLEOTIDE SEQUENCE [LARGE SCALE GENOMIC DNA]</scope>
    <source>
        <strain evidence="2 3">DSM 24906</strain>
    </source>
</reference>
<dbReference type="PROSITE" id="PS51186">
    <property type="entry name" value="GNAT"/>
    <property type="match status" value="1"/>
</dbReference>
<gene>
    <name evidence="2" type="ORF">C7380_10166</name>
</gene>
<proteinExistence type="predicted"/>
<sequence length="202" mass="24071">MISISNSKVILRDFIESDIEKRISWETKHTEWKLWDAPWEFDNITQEQKQKKLDKYIEKMYALVEKYKIMSDTKKRLSFQICNKNNKYIGWCNSYRIDNEFLYSSEGTKCAIGIDIPDISYRGKGYAFHSLCLFIDYLMEHGESEIYTQTWSGNIRMINLAKKLGFEECSRKENSRNVRGKKYDGLTFLLNKVLYKKSKQEL</sequence>
<evidence type="ECO:0000259" key="1">
    <source>
        <dbReference type="PROSITE" id="PS51186"/>
    </source>
</evidence>
<protein>
    <submittedName>
        <fullName evidence="2">RimJ/RimL family protein N-acetyltransferase</fullName>
    </submittedName>
</protein>